<accession>A0A6I4J2Y5</accession>
<dbReference type="InterPro" id="IPR013324">
    <property type="entry name" value="RNA_pol_sigma_r3/r4-like"/>
</dbReference>
<dbReference type="PROSITE" id="PS01063">
    <property type="entry name" value="SIGMA70_ECF"/>
    <property type="match status" value="1"/>
</dbReference>
<dbReference type="Gene3D" id="1.10.10.10">
    <property type="entry name" value="Winged helix-like DNA-binding domain superfamily/Winged helix DNA-binding domain"/>
    <property type="match status" value="1"/>
</dbReference>
<evidence type="ECO:0000256" key="4">
    <source>
        <dbReference type="ARBA" id="ARBA00023125"/>
    </source>
</evidence>
<evidence type="ECO:0000259" key="7">
    <source>
        <dbReference type="Pfam" id="PF04542"/>
    </source>
</evidence>
<dbReference type="GO" id="GO:0016987">
    <property type="term" value="F:sigma factor activity"/>
    <property type="evidence" value="ECO:0007669"/>
    <property type="project" value="UniProtKB-KW"/>
</dbReference>
<comment type="caution">
    <text evidence="9">The sequence shown here is derived from an EMBL/GenBank/DDBJ whole genome shotgun (WGS) entry which is preliminary data.</text>
</comment>
<dbReference type="PANTHER" id="PTHR43133">
    <property type="entry name" value="RNA POLYMERASE ECF-TYPE SIGMA FACTO"/>
    <property type="match status" value="1"/>
</dbReference>
<keyword evidence="4 6" id="KW-0238">DNA-binding</keyword>
<evidence type="ECO:0000256" key="2">
    <source>
        <dbReference type="ARBA" id="ARBA00023015"/>
    </source>
</evidence>
<dbReference type="Proteomes" id="UP000441389">
    <property type="component" value="Unassembled WGS sequence"/>
</dbReference>
<feature type="domain" description="RNA polymerase sigma-70 region 2" evidence="7">
    <location>
        <begin position="2"/>
        <end position="66"/>
    </location>
</feature>
<dbReference type="SUPFAM" id="SSF88946">
    <property type="entry name" value="Sigma2 domain of RNA polymerase sigma factors"/>
    <property type="match status" value="1"/>
</dbReference>
<evidence type="ECO:0000256" key="3">
    <source>
        <dbReference type="ARBA" id="ARBA00023082"/>
    </source>
</evidence>
<dbReference type="InterPro" id="IPR000838">
    <property type="entry name" value="RNA_pol_sigma70_ECF_CS"/>
</dbReference>
<dbReference type="SUPFAM" id="SSF88659">
    <property type="entry name" value="Sigma3 and sigma4 domains of RNA polymerase sigma factors"/>
    <property type="match status" value="1"/>
</dbReference>
<keyword evidence="2 6" id="KW-0805">Transcription regulation</keyword>
<dbReference type="GO" id="GO:0003677">
    <property type="term" value="F:DNA binding"/>
    <property type="evidence" value="ECO:0007669"/>
    <property type="project" value="UniProtKB-KW"/>
</dbReference>
<evidence type="ECO:0000256" key="1">
    <source>
        <dbReference type="ARBA" id="ARBA00010641"/>
    </source>
</evidence>
<comment type="similarity">
    <text evidence="1 6">Belongs to the sigma-70 factor family. ECF subfamily.</text>
</comment>
<evidence type="ECO:0000256" key="5">
    <source>
        <dbReference type="ARBA" id="ARBA00023163"/>
    </source>
</evidence>
<dbReference type="CDD" id="cd06171">
    <property type="entry name" value="Sigma70_r4"/>
    <property type="match status" value="1"/>
</dbReference>
<keyword evidence="5 6" id="KW-0804">Transcription</keyword>
<dbReference type="PANTHER" id="PTHR43133:SF8">
    <property type="entry name" value="RNA POLYMERASE SIGMA FACTOR HI_1459-RELATED"/>
    <property type="match status" value="1"/>
</dbReference>
<feature type="domain" description="RNA polymerase sigma factor 70 region 4 type 2" evidence="8">
    <location>
        <begin position="101"/>
        <end position="153"/>
    </location>
</feature>
<dbReference type="InterPro" id="IPR036388">
    <property type="entry name" value="WH-like_DNA-bd_sf"/>
</dbReference>
<evidence type="ECO:0000256" key="6">
    <source>
        <dbReference type="RuleBase" id="RU000716"/>
    </source>
</evidence>
<dbReference type="InterPro" id="IPR039425">
    <property type="entry name" value="RNA_pol_sigma-70-like"/>
</dbReference>
<dbReference type="NCBIfam" id="TIGR02937">
    <property type="entry name" value="sigma70-ECF"/>
    <property type="match status" value="1"/>
</dbReference>
<dbReference type="InterPro" id="IPR007627">
    <property type="entry name" value="RNA_pol_sigma70_r2"/>
</dbReference>
<keyword evidence="3 6" id="KW-0731">Sigma factor</keyword>
<sequence length="165" mass="18523">MTRHRDAVFRLARSYAGDADDALDLTQEAFIAAFAALDRYDPSRAFRPWLLRIALNKCRDWSRRRAVRRLLLFATPVDDARATPDPAADPETRTGDVRELERVSAAIARLPASLKEPLILTAIEGQSQAEAAATLGLSEKAIEVRVYRARRRLSELLERDHRGAS</sequence>
<dbReference type="GO" id="GO:0006352">
    <property type="term" value="P:DNA-templated transcription initiation"/>
    <property type="evidence" value="ECO:0007669"/>
    <property type="project" value="InterPro"/>
</dbReference>
<dbReference type="Pfam" id="PF04542">
    <property type="entry name" value="Sigma70_r2"/>
    <property type="match status" value="1"/>
</dbReference>
<dbReference type="Pfam" id="PF08281">
    <property type="entry name" value="Sigma70_r4_2"/>
    <property type="match status" value="1"/>
</dbReference>
<reference evidence="9 10" key="1">
    <citation type="submission" date="2019-12" db="EMBL/GenBank/DDBJ databases">
        <authorList>
            <person name="Huq M.A."/>
        </authorList>
    </citation>
    <scope>NUCLEOTIDE SEQUENCE [LARGE SCALE GENOMIC DNA]</scope>
    <source>
        <strain evidence="9 10">MAH-20</strain>
    </source>
</reference>
<dbReference type="Gene3D" id="1.10.1740.10">
    <property type="match status" value="1"/>
</dbReference>
<proteinExistence type="inferred from homology"/>
<dbReference type="InterPro" id="IPR013249">
    <property type="entry name" value="RNA_pol_sigma70_r4_t2"/>
</dbReference>
<dbReference type="AlphaFoldDB" id="A0A6I4J2Y5"/>
<evidence type="ECO:0000313" key="9">
    <source>
        <dbReference type="EMBL" id="MVO78795.1"/>
    </source>
</evidence>
<organism evidence="9 10">
    <name type="scientific">Sphingomonas horti</name>
    <dbReference type="NCBI Taxonomy" id="2682842"/>
    <lineage>
        <taxon>Bacteria</taxon>
        <taxon>Pseudomonadati</taxon>
        <taxon>Pseudomonadota</taxon>
        <taxon>Alphaproteobacteria</taxon>
        <taxon>Sphingomonadales</taxon>
        <taxon>Sphingomonadaceae</taxon>
        <taxon>Sphingomonas</taxon>
    </lineage>
</organism>
<protein>
    <recommendedName>
        <fullName evidence="6">RNA polymerase sigma factor</fullName>
    </recommendedName>
</protein>
<gene>
    <name evidence="9" type="ORF">GON01_12730</name>
</gene>
<dbReference type="InterPro" id="IPR013325">
    <property type="entry name" value="RNA_pol_sigma_r2"/>
</dbReference>
<keyword evidence="10" id="KW-1185">Reference proteome</keyword>
<dbReference type="InterPro" id="IPR014284">
    <property type="entry name" value="RNA_pol_sigma-70_dom"/>
</dbReference>
<name>A0A6I4J2Y5_9SPHN</name>
<dbReference type="EMBL" id="WQMS01000014">
    <property type="protein sequence ID" value="MVO78795.1"/>
    <property type="molecule type" value="Genomic_DNA"/>
</dbReference>
<evidence type="ECO:0000313" key="10">
    <source>
        <dbReference type="Proteomes" id="UP000441389"/>
    </source>
</evidence>
<evidence type="ECO:0000259" key="8">
    <source>
        <dbReference type="Pfam" id="PF08281"/>
    </source>
</evidence>